<dbReference type="PROSITE" id="PS50041">
    <property type="entry name" value="C_TYPE_LECTIN_2"/>
    <property type="match status" value="1"/>
</dbReference>
<evidence type="ECO:0000313" key="3">
    <source>
        <dbReference type="Proteomes" id="UP000314982"/>
    </source>
</evidence>
<dbReference type="SUPFAM" id="SSF56436">
    <property type="entry name" value="C-type lectin-like"/>
    <property type="match status" value="1"/>
</dbReference>
<evidence type="ECO:0000259" key="1">
    <source>
        <dbReference type="PROSITE" id="PS50041"/>
    </source>
</evidence>
<dbReference type="InterPro" id="IPR016187">
    <property type="entry name" value="CTDL_fold"/>
</dbReference>
<dbReference type="InterPro" id="IPR016186">
    <property type="entry name" value="C-type_lectin-like/link_sf"/>
</dbReference>
<sequence length="126" mass="14827">MLNNYFLYVYRSLYFLFAGCCPDSWTRFGSSCYYLSTENRQTYIPYQQCYFQVFLNKMGKDVHFWIGLTDSEMEGIWKWVDGTTPTTTFWSRGEPNNSAGEEDCSWNDQACSVNTQWVCESRPKVS</sequence>
<reference evidence="2" key="2">
    <citation type="submission" date="2025-08" db="UniProtKB">
        <authorList>
            <consortium name="Ensembl"/>
        </authorList>
    </citation>
    <scope>IDENTIFICATION</scope>
</reference>
<dbReference type="Gene3D" id="3.10.100.10">
    <property type="entry name" value="Mannose-Binding Protein A, subunit A"/>
    <property type="match status" value="1"/>
</dbReference>
<dbReference type="Pfam" id="PF00059">
    <property type="entry name" value="Lectin_C"/>
    <property type="match status" value="1"/>
</dbReference>
<dbReference type="GeneTree" id="ENSGT01020000230338"/>
<accession>A0A4W5RTX1</accession>
<reference evidence="3" key="1">
    <citation type="submission" date="2018-06" db="EMBL/GenBank/DDBJ databases">
        <title>Genome assembly of Danube salmon.</title>
        <authorList>
            <person name="Macqueen D.J."/>
            <person name="Gundappa M.K."/>
        </authorList>
    </citation>
    <scope>NUCLEOTIDE SEQUENCE [LARGE SCALE GENOMIC DNA]</scope>
</reference>
<protein>
    <recommendedName>
        <fullName evidence="1">C-type lectin domain-containing protein</fullName>
    </recommendedName>
</protein>
<dbReference type="PANTHER" id="PTHR22803">
    <property type="entry name" value="MANNOSE, PHOSPHOLIPASE, LECTIN RECEPTOR RELATED"/>
    <property type="match status" value="1"/>
</dbReference>
<reference evidence="2" key="3">
    <citation type="submission" date="2025-09" db="UniProtKB">
        <authorList>
            <consortium name="Ensembl"/>
        </authorList>
    </citation>
    <scope>IDENTIFICATION</scope>
</reference>
<dbReference type="InterPro" id="IPR001304">
    <property type="entry name" value="C-type_lectin-like"/>
</dbReference>
<name>A0A4W5RTX1_9TELE</name>
<dbReference type="SMART" id="SM00034">
    <property type="entry name" value="CLECT"/>
    <property type="match status" value="1"/>
</dbReference>
<dbReference type="Ensembl" id="ENSHHUT00000092448.1">
    <property type="protein sequence ID" value="ENSHHUP00000089665.1"/>
    <property type="gene ID" value="ENSHHUG00000051758.1"/>
</dbReference>
<feature type="domain" description="C-type lectin" evidence="1">
    <location>
        <begin position="10"/>
        <end position="120"/>
    </location>
</feature>
<dbReference type="AlphaFoldDB" id="A0A4W5RTX1"/>
<dbReference type="InterPro" id="IPR050111">
    <property type="entry name" value="C-type_lectin/snaclec_domain"/>
</dbReference>
<keyword evidence="3" id="KW-1185">Reference proteome</keyword>
<proteinExistence type="predicted"/>
<organism evidence="2 3">
    <name type="scientific">Hucho hucho</name>
    <name type="common">huchen</name>
    <dbReference type="NCBI Taxonomy" id="62062"/>
    <lineage>
        <taxon>Eukaryota</taxon>
        <taxon>Metazoa</taxon>
        <taxon>Chordata</taxon>
        <taxon>Craniata</taxon>
        <taxon>Vertebrata</taxon>
        <taxon>Euteleostomi</taxon>
        <taxon>Actinopterygii</taxon>
        <taxon>Neopterygii</taxon>
        <taxon>Teleostei</taxon>
        <taxon>Protacanthopterygii</taxon>
        <taxon>Salmoniformes</taxon>
        <taxon>Salmonidae</taxon>
        <taxon>Salmoninae</taxon>
        <taxon>Hucho</taxon>
    </lineage>
</organism>
<dbReference type="Proteomes" id="UP000314982">
    <property type="component" value="Unassembled WGS sequence"/>
</dbReference>
<evidence type="ECO:0000313" key="2">
    <source>
        <dbReference type="Ensembl" id="ENSHHUP00000089665.1"/>
    </source>
</evidence>